<dbReference type="GO" id="GO:0008705">
    <property type="term" value="F:methionine synthase activity"/>
    <property type="evidence" value="ECO:0007669"/>
    <property type="project" value="TreeGrafter"/>
</dbReference>
<dbReference type="InterPro" id="IPR036724">
    <property type="entry name" value="Cobalamin-bd_sf"/>
</dbReference>
<accession>A0A2U8E1D4</accession>
<reference evidence="6 7" key="1">
    <citation type="journal article" date="2018" name="Syst. Appl. Microbiol.">
        <title>Ereboglobus luteus gen. nov. sp. nov. from cockroach guts, and new insights into the oxygen relationship of the genera Opitutus and Didymococcus (Verrucomicrobia: Opitutaceae).</title>
        <authorList>
            <person name="Tegtmeier D."/>
            <person name="Belitz A."/>
            <person name="Radek R."/>
            <person name="Heimerl T."/>
            <person name="Brune A."/>
        </authorList>
    </citation>
    <scope>NUCLEOTIDE SEQUENCE [LARGE SCALE GENOMIC DNA]</scope>
    <source>
        <strain evidence="6 7">Ho45</strain>
    </source>
</reference>
<evidence type="ECO:0000313" key="6">
    <source>
        <dbReference type="EMBL" id="AWI08630.1"/>
    </source>
</evidence>
<dbReference type="GO" id="GO:0046653">
    <property type="term" value="P:tetrahydrofolate metabolic process"/>
    <property type="evidence" value="ECO:0007669"/>
    <property type="project" value="TreeGrafter"/>
</dbReference>
<evidence type="ECO:0000256" key="3">
    <source>
        <dbReference type="ARBA" id="ARBA00023285"/>
    </source>
</evidence>
<dbReference type="SUPFAM" id="SSF52242">
    <property type="entry name" value="Cobalamin (vitamin B12)-binding domain"/>
    <property type="match status" value="1"/>
</dbReference>
<dbReference type="KEGG" id="elut:CKA38_04600"/>
<dbReference type="PROSITE" id="PS51337">
    <property type="entry name" value="B12_BINDING_NTER"/>
    <property type="match status" value="1"/>
</dbReference>
<organism evidence="6 7">
    <name type="scientific">Ereboglobus luteus</name>
    <dbReference type="NCBI Taxonomy" id="1796921"/>
    <lineage>
        <taxon>Bacteria</taxon>
        <taxon>Pseudomonadati</taxon>
        <taxon>Verrucomicrobiota</taxon>
        <taxon>Opitutia</taxon>
        <taxon>Opitutales</taxon>
        <taxon>Opitutaceae</taxon>
        <taxon>Ereboglobus</taxon>
    </lineage>
</organism>
<protein>
    <submittedName>
        <fullName evidence="6">Cobalamin-binding protein</fullName>
    </submittedName>
</protein>
<feature type="domain" description="B12-binding" evidence="4">
    <location>
        <begin position="90"/>
        <end position="214"/>
    </location>
</feature>
<dbReference type="InterPro" id="IPR006158">
    <property type="entry name" value="Cobalamin-bd"/>
</dbReference>
<dbReference type="Gene3D" id="3.40.50.280">
    <property type="entry name" value="Cobalamin-binding domain"/>
    <property type="match status" value="1"/>
</dbReference>
<dbReference type="GO" id="GO:0050667">
    <property type="term" value="P:homocysteine metabolic process"/>
    <property type="evidence" value="ECO:0007669"/>
    <property type="project" value="TreeGrafter"/>
</dbReference>
<evidence type="ECO:0000256" key="2">
    <source>
        <dbReference type="ARBA" id="ARBA00022723"/>
    </source>
</evidence>
<evidence type="ECO:0000259" key="4">
    <source>
        <dbReference type="PROSITE" id="PS51332"/>
    </source>
</evidence>
<dbReference type="Proteomes" id="UP000244896">
    <property type="component" value="Chromosome"/>
</dbReference>
<dbReference type="RefSeq" id="WP_108824439.1">
    <property type="nucleotide sequence ID" value="NZ_CP023004.1"/>
</dbReference>
<dbReference type="CDD" id="cd02070">
    <property type="entry name" value="corrinoid_protein_B12-BD"/>
    <property type="match status" value="1"/>
</dbReference>
<evidence type="ECO:0000313" key="7">
    <source>
        <dbReference type="Proteomes" id="UP000244896"/>
    </source>
</evidence>
<feature type="domain" description="B12-binding N-terminal" evidence="5">
    <location>
        <begin position="1"/>
        <end position="90"/>
    </location>
</feature>
<dbReference type="AlphaFoldDB" id="A0A2U8E1D4"/>
<proteinExistence type="inferred from homology"/>
<keyword evidence="2" id="KW-0479">Metal-binding</keyword>
<dbReference type="InterPro" id="IPR003759">
    <property type="entry name" value="Cbl-bd_cap"/>
</dbReference>
<dbReference type="GO" id="GO:0005829">
    <property type="term" value="C:cytosol"/>
    <property type="evidence" value="ECO:0007669"/>
    <property type="project" value="TreeGrafter"/>
</dbReference>
<dbReference type="PANTHER" id="PTHR45833:SF1">
    <property type="entry name" value="METHIONINE SYNTHASE"/>
    <property type="match status" value="1"/>
</dbReference>
<dbReference type="EMBL" id="CP023004">
    <property type="protein sequence ID" value="AWI08630.1"/>
    <property type="molecule type" value="Genomic_DNA"/>
</dbReference>
<dbReference type="GO" id="GO:0046872">
    <property type="term" value="F:metal ion binding"/>
    <property type="evidence" value="ECO:0007669"/>
    <property type="project" value="UniProtKB-KW"/>
</dbReference>
<dbReference type="Pfam" id="PF02310">
    <property type="entry name" value="B12-binding"/>
    <property type="match status" value="1"/>
</dbReference>
<gene>
    <name evidence="6" type="ORF">CKA38_04600</name>
</gene>
<dbReference type="PROSITE" id="PS51332">
    <property type="entry name" value="B12_BINDING"/>
    <property type="match status" value="1"/>
</dbReference>
<dbReference type="InterPro" id="IPR036594">
    <property type="entry name" value="Meth_synthase_dom"/>
</dbReference>
<dbReference type="Gene3D" id="1.10.1240.10">
    <property type="entry name" value="Methionine synthase domain"/>
    <property type="match status" value="1"/>
</dbReference>
<dbReference type="OrthoDB" id="9783599at2"/>
<sequence length="214" mass="22379">MSNPILEQLSAAVIGGKSKDAKTATQQALDANIPLQEIVDNALVSAMGIVGEKFKRNEIFVPEMLIAARAMKESMGMLEPLLAKAGIVPKYTAVIGTVQGDLHDIGKNLVAMMWKGANFRVVDLGVNVTPEKFLAAAKEHNADLVGLSALLTTTMPAMKSTVALIKEANLPKTKVMIGGAPITQQFADEIGADGYSSDAGSAVDKACELIGATA</sequence>
<evidence type="ECO:0000259" key="5">
    <source>
        <dbReference type="PROSITE" id="PS51337"/>
    </source>
</evidence>
<comment type="similarity">
    <text evidence="1">Belongs to the methylamine corrinoid protein family.</text>
</comment>
<keyword evidence="7" id="KW-1185">Reference proteome</keyword>
<dbReference type="GO" id="GO:0031419">
    <property type="term" value="F:cobalamin binding"/>
    <property type="evidence" value="ECO:0007669"/>
    <property type="project" value="InterPro"/>
</dbReference>
<dbReference type="FunFam" id="3.40.50.280:FF:000003">
    <property type="entry name" value="Dimethylamine methyltransferase corrinoid protein"/>
    <property type="match status" value="1"/>
</dbReference>
<dbReference type="PANTHER" id="PTHR45833">
    <property type="entry name" value="METHIONINE SYNTHASE"/>
    <property type="match status" value="1"/>
</dbReference>
<dbReference type="Pfam" id="PF02607">
    <property type="entry name" value="B12-binding_2"/>
    <property type="match status" value="1"/>
</dbReference>
<dbReference type="SUPFAM" id="SSF47644">
    <property type="entry name" value="Methionine synthase domain"/>
    <property type="match status" value="1"/>
</dbReference>
<dbReference type="SMART" id="SM01018">
    <property type="entry name" value="B12-binding_2"/>
    <property type="match status" value="1"/>
</dbReference>
<dbReference type="InterPro" id="IPR050554">
    <property type="entry name" value="Met_Synthase/Corrinoid"/>
</dbReference>
<name>A0A2U8E1D4_9BACT</name>
<evidence type="ECO:0000256" key="1">
    <source>
        <dbReference type="ARBA" id="ARBA00010854"/>
    </source>
</evidence>
<keyword evidence="3" id="KW-0170">Cobalt</keyword>